<organism evidence="2 3">
    <name type="scientific">Hevea brasiliensis</name>
    <name type="common">Para rubber tree</name>
    <name type="synonym">Siphonia brasiliensis</name>
    <dbReference type="NCBI Taxonomy" id="3981"/>
    <lineage>
        <taxon>Eukaryota</taxon>
        <taxon>Viridiplantae</taxon>
        <taxon>Streptophyta</taxon>
        <taxon>Embryophyta</taxon>
        <taxon>Tracheophyta</taxon>
        <taxon>Spermatophyta</taxon>
        <taxon>Magnoliopsida</taxon>
        <taxon>eudicotyledons</taxon>
        <taxon>Gunneridae</taxon>
        <taxon>Pentapetalae</taxon>
        <taxon>rosids</taxon>
        <taxon>fabids</taxon>
        <taxon>Malpighiales</taxon>
        <taxon>Euphorbiaceae</taxon>
        <taxon>Crotonoideae</taxon>
        <taxon>Micrandreae</taxon>
        <taxon>Hevea</taxon>
    </lineage>
</organism>
<gene>
    <name evidence="2" type="ORF">GH714_031607</name>
</gene>
<protein>
    <submittedName>
        <fullName evidence="2">Uncharacterized protein</fullName>
    </submittedName>
</protein>
<evidence type="ECO:0000313" key="2">
    <source>
        <dbReference type="EMBL" id="KAF2295126.1"/>
    </source>
</evidence>
<dbReference type="PANTHER" id="PTHR36734">
    <property type="entry name" value="YCF37-LIKE PROTEIN"/>
    <property type="match status" value="1"/>
</dbReference>
<sequence length="226" mass="24329">MENVQSKNDSVFLYRLNDRIAHLQMQGTTGHIYSFLFHTDNPPAVESMASTISPPLLQALSLHRARNAHPPSCKAHGPKSLPASFASRRQLLFLLTAAPALTVRELASLAEDIPLFGLKKKLKKAEEKAEELVKEGFEAAEKGLETAEKGIATVEREIETAEKGIKTAEREIEEAVSFGGLAQAGAVAGAEVVGVLVATSIVNGILGLKLKNVLNKSNDSLVQLRL</sequence>
<evidence type="ECO:0000256" key="1">
    <source>
        <dbReference type="SAM" id="Coils"/>
    </source>
</evidence>
<keyword evidence="1" id="KW-0175">Coiled coil</keyword>
<feature type="coiled-coil region" evidence="1">
    <location>
        <begin position="115"/>
        <end position="171"/>
    </location>
</feature>
<dbReference type="AlphaFoldDB" id="A0A6A6L4Q8"/>
<dbReference type="Proteomes" id="UP000467840">
    <property type="component" value="Chromosome 7"/>
</dbReference>
<dbReference type="GO" id="GO:0009534">
    <property type="term" value="C:chloroplast thylakoid"/>
    <property type="evidence" value="ECO:0007669"/>
    <property type="project" value="TreeGrafter"/>
</dbReference>
<name>A0A6A6L4Q8_HEVBR</name>
<keyword evidence="3" id="KW-1185">Reference proteome</keyword>
<proteinExistence type="predicted"/>
<evidence type="ECO:0000313" key="3">
    <source>
        <dbReference type="Proteomes" id="UP000467840"/>
    </source>
</evidence>
<accession>A0A6A6L4Q8</accession>
<dbReference type="EMBL" id="JAAGAX010000013">
    <property type="protein sequence ID" value="KAF2295126.1"/>
    <property type="molecule type" value="Genomic_DNA"/>
</dbReference>
<reference evidence="2 3" key="1">
    <citation type="journal article" date="2020" name="Mol. Plant">
        <title>The Chromosome-Based Rubber Tree Genome Provides New Insights into Spurge Genome Evolution and Rubber Biosynthesis.</title>
        <authorList>
            <person name="Liu J."/>
            <person name="Shi C."/>
            <person name="Shi C.C."/>
            <person name="Li W."/>
            <person name="Zhang Q.J."/>
            <person name="Zhang Y."/>
            <person name="Li K."/>
            <person name="Lu H.F."/>
            <person name="Shi C."/>
            <person name="Zhu S.T."/>
            <person name="Xiao Z.Y."/>
            <person name="Nan H."/>
            <person name="Yue Y."/>
            <person name="Zhu X.G."/>
            <person name="Wu Y."/>
            <person name="Hong X.N."/>
            <person name="Fan G.Y."/>
            <person name="Tong Y."/>
            <person name="Zhang D."/>
            <person name="Mao C.L."/>
            <person name="Liu Y.L."/>
            <person name="Hao S.J."/>
            <person name="Liu W.Q."/>
            <person name="Lv M.Q."/>
            <person name="Zhang H.B."/>
            <person name="Liu Y."/>
            <person name="Hu-Tang G.R."/>
            <person name="Wang J.P."/>
            <person name="Wang J.H."/>
            <person name="Sun Y.H."/>
            <person name="Ni S.B."/>
            <person name="Chen W.B."/>
            <person name="Zhang X.C."/>
            <person name="Jiao Y.N."/>
            <person name="Eichler E.E."/>
            <person name="Li G.H."/>
            <person name="Liu X."/>
            <person name="Gao L.Z."/>
        </authorList>
    </citation>
    <scope>NUCLEOTIDE SEQUENCE [LARGE SCALE GENOMIC DNA]</scope>
    <source>
        <strain evidence="3">cv. GT1</strain>
        <tissue evidence="2">Leaf</tissue>
    </source>
</reference>
<comment type="caution">
    <text evidence="2">The sequence shown here is derived from an EMBL/GenBank/DDBJ whole genome shotgun (WGS) entry which is preliminary data.</text>
</comment>
<dbReference type="PANTHER" id="PTHR36734:SF1">
    <property type="entry name" value="OS02G0815300 PROTEIN"/>
    <property type="match status" value="1"/>
</dbReference>